<gene>
    <name evidence="1" type="ORF">COU01_03860</name>
</gene>
<comment type="caution">
    <text evidence="1">The sequence shown here is derived from an EMBL/GenBank/DDBJ whole genome shotgun (WGS) entry which is preliminary data.</text>
</comment>
<evidence type="ECO:0000313" key="2">
    <source>
        <dbReference type="Proteomes" id="UP000228510"/>
    </source>
</evidence>
<name>A0A2H0V0R7_9BACT</name>
<organism evidence="1 2">
    <name type="scientific">Candidatus Falkowbacteria bacterium CG10_big_fil_rev_8_21_14_0_10_44_15</name>
    <dbReference type="NCBI Taxonomy" id="1974569"/>
    <lineage>
        <taxon>Bacteria</taxon>
        <taxon>Candidatus Falkowiibacteriota</taxon>
    </lineage>
</organism>
<dbReference type="AlphaFoldDB" id="A0A2H0V0R7"/>
<protein>
    <submittedName>
        <fullName evidence="1">Uncharacterized protein</fullName>
    </submittedName>
</protein>
<sequence length="75" mass="8492">MRSVLSLSLDSATIQMVKKQSKRYGFNSVSQYLRRLITDNDDLINADEILKAGKEAKKEYREGKTIKANSIADLL</sequence>
<dbReference type="EMBL" id="PFAT01000050">
    <property type="protein sequence ID" value="PIR92049.1"/>
    <property type="molecule type" value="Genomic_DNA"/>
</dbReference>
<reference evidence="2" key="1">
    <citation type="submission" date="2017-09" db="EMBL/GenBank/DDBJ databases">
        <title>Depth-based differentiation of microbial function through sediment-hosted aquifers and enrichment of novel symbionts in the deep terrestrial subsurface.</title>
        <authorList>
            <person name="Probst A.J."/>
            <person name="Ladd B."/>
            <person name="Jarett J.K."/>
            <person name="Geller-Mcgrath D.E."/>
            <person name="Sieber C.M.K."/>
            <person name="Emerson J.B."/>
            <person name="Anantharaman K."/>
            <person name="Thomas B.C."/>
            <person name="Malmstrom R."/>
            <person name="Stieglmeier M."/>
            <person name="Klingl A."/>
            <person name="Woyke T."/>
            <person name="Ryan C.M."/>
            <person name="Banfield J.F."/>
        </authorList>
    </citation>
    <scope>NUCLEOTIDE SEQUENCE [LARGE SCALE GENOMIC DNA]</scope>
</reference>
<dbReference type="Proteomes" id="UP000228510">
    <property type="component" value="Unassembled WGS sequence"/>
</dbReference>
<evidence type="ECO:0000313" key="1">
    <source>
        <dbReference type="EMBL" id="PIR92049.1"/>
    </source>
</evidence>
<proteinExistence type="predicted"/>
<accession>A0A2H0V0R7</accession>